<dbReference type="EMBL" id="CT868019">
    <property type="protein sequence ID" value="CAK62396.1"/>
    <property type="molecule type" value="Genomic_DNA"/>
</dbReference>
<dbReference type="HOGENOM" id="CLU_533704_0_0_1"/>
<dbReference type="GeneID" id="5015578"/>
<dbReference type="RefSeq" id="XP_001429794.1">
    <property type="nucleotide sequence ID" value="XM_001429757.1"/>
</dbReference>
<gene>
    <name evidence="2" type="ORF">GSPATT00005642001</name>
</gene>
<evidence type="ECO:0008006" key="4">
    <source>
        <dbReference type="Google" id="ProtNLM"/>
    </source>
</evidence>
<organism evidence="2 3">
    <name type="scientific">Paramecium tetraurelia</name>
    <dbReference type="NCBI Taxonomy" id="5888"/>
    <lineage>
        <taxon>Eukaryota</taxon>
        <taxon>Sar</taxon>
        <taxon>Alveolata</taxon>
        <taxon>Ciliophora</taxon>
        <taxon>Intramacronucleata</taxon>
        <taxon>Oligohymenophorea</taxon>
        <taxon>Peniculida</taxon>
        <taxon>Parameciidae</taxon>
        <taxon>Paramecium</taxon>
    </lineage>
</organism>
<accession>A0BV29</accession>
<dbReference type="KEGG" id="ptm:GSPATT00005642001"/>
<keyword evidence="3" id="KW-1185">Reference proteome</keyword>
<protein>
    <recommendedName>
        <fullName evidence="4">Transmembrane protein</fullName>
    </recommendedName>
</protein>
<dbReference type="Proteomes" id="UP000000600">
    <property type="component" value="Unassembled WGS sequence"/>
</dbReference>
<evidence type="ECO:0000313" key="3">
    <source>
        <dbReference type="Proteomes" id="UP000000600"/>
    </source>
</evidence>
<evidence type="ECO:0000256" key="1">
    <source>
        <dbReference type="SAM" id="Coils"/>
    </source>
</evidence>
<keyword evidence="1" id="KW-0175">Coiled coil</keyword>
<reference evidence="2 3" key="1">
    <citation type="journal article" date="2006" name="Nature">
        <title>Global trends of whole-genome duplications revealed by the ciliate Paramecium tetraurelia.</title>
        <authorList>
            <consortium name="Genoscope"/>
            <person name="Aury J.-M."/>
            <person name="Jaillon O."/>
            <person name="Duret L."/>
            <person name="Noel B."/>
            <person name="Jubin C."/>
            <person name="Porcel B.M."/>
            <person name="Segurens B."/>
            <person name="Daubin V."/>
            <person name="Anthouard V."/>
            <person name="Aiach N."/>
            <person name="Arnaiz O."/>
            <person name="Billaut A."/>
            <person name="Beisson J."/>
            <person name="Blanc I."/>
            <person name="Bouhouche K."/>
            <person name="Camara F."/>
            <person name="Duharcourt S."/>
            <person name="Guigo R."/>
            <person name="Gogendeau D."/>
            <person name="Katinka M."/>
            <person name="Keller A.-M."/>
            <person name="Kissmehl R."/>
            <person name="Klotz C."/>
            <person name="Koll F."/>
            <person name="Le Moue A."/>
            <person name="Lepere C."/>
            <person name="Malinsky S."/>
            <person name="Nowacki M."/>
            <person name="Nowak J.K."/>
            <person name="Plattner H."/>
            <person name="Poulain J."/>
            <person name="Ruiz F."/>
            <person name="Serrano V."/>
            <person name="Zagulski M."/>
            <person name="Dessen P."/>
            <person name="Betermier M."/>
            <person name="Weissenbach J."/>
            <person name="Scarpelli C."/>
            <person name="Schachter V."/>
            <person name="Sperling L."/>
            <person name="Meyer E."/>
            <person name="Cohen J."/>
            <person name="Wincker P."/>
        </authorList>
    </citation>
    <scope>NUCLEOTIDE SEQUENCE [LARGE SCALE GENOMIC DNA]</scope>
    <source>
        <strain evidence="2 3">Stock d4-2</strain>
    </source>
</reference>
<evidence type="ECO:0000313" key="2">
    <source>
        <dbReference type="EMBL" id="CAK62396.1"/>
    </source>
</evidence>
<name>A0BV29_PARTE</name>
<dbReference type="InParanoid" id="A0BV29"/>
<dbReference type="AlphaFoldDB" id="A0BV29"/>
<feature type="coiled-coil region" evidence="1">
    <location>
        <begin position="243"/>
        <end position="277"/>
    </location>
</feature>
<proteinExistence type="predicted"/>
<sequence length="512" mass="61728">MFHSYLFNTNRNPMQEYKPGQTIKNYQKNQLPQLSKYIESEIMKRSFEKEQERRKSLQQQSNQIEKEIQNKLFLKERVNQKERDLFVGQRHSVIVNAAKIKPQKNFNELNYQFNQFSTVNQKQINSTFKDEASNRERSITFNIKNQRYQHFNLLEEEIPVTSKNKMIDCNQVLDFRISVDSKNTYSHMGSRQGRQIPNYINFFQSRFDKPYQLAKEEYEKKIQQPQNIFKQWGLICIFIFRLIKRLRQKKVKFIQNIKDLRARVDALNQEKIEEIKIEWFEKLMQNLLQTIQSSSFSQHFKQTQNPNDKKFILKRKQWIMNFSQLFFQNLFEMTKALNFNKEILLLAQYHILQINKKGSLFVAKRIRTKQIKNEQILVICDYIFFSFIIEKIIQQSNQIVCINDHHLAESKFQLVSICSLIQILFMNHFKEMQRYQPNISKIIQKKLNVSKNKYQDLNITEDEVIEQNENIIQGLNNFEFYENLIKQNQKWYQDISTLFGNCVTNLASQNNI</sequence>
<feature type="coiled-coil region" evidence="1">
    <location>
        <begin position="40"/>
        <end position="84"/>
    </location>
</feature>
<dbReference type="OrthoDB" id="10392674at2759"/>